<evidence type="ECO:0000256" key="2">
    <source>
        <dbReference type="ARBA" id="ARBA00010617"/>
    </source>
</evidence>
<keyword evidence="4" id="KW-0560">Oxidoreductase</keyword>
<dbReference type="GO" id="GO:0005506">
    <property type="term" value="F:iron ion binding"/>
    <property type="evidence" value="ECO:0007669"/>
    <property type="project" value="InterPro"/>
</dbReference>
<dbReference type="GO" id="GO:0004497">
    <property type="term" value="F:monooxygenase activity"/>
    <property type="evidence" value="ECO:0007669"/>
    <property type="project" value="InterPro"/>
</dbReference>
<comment type="cofactor">
    <cofactor evidence="1">
        <name>heme</name>
        <dbReference type="ChEBI" id="CHEBI:30413"/>
    </cofactor>
</comment>
<evidence type="ECO:0000256" key="6">
    <source>
        <dbReference type="ARBA" id="ARBA00039038"/>
    </source>
</evidence>
<dbReference type="PANTHER" id="PTHR24286">
    <property type="entry name" value="CYTOCHROME P450 26"/>
    <property type="match status" value="1"/>
</dbReference>
<dbReference type="PRINTS" id="PR00465">
    <property type="entry name" value="EP450IV"/>
</dbReference>
<dbReference type="Proteomes" id="UP000594262">
    <property type="component" value="Unplaced"/>
</dbReference>
<evidence type="ECO:0000313" key="7">
    <source>
        <dbReference type="EnsemblMetazoa" id="CLYHEMP015910.1"/>
    </source>
</evidence>
<sequence>MTSTKNKELRDVPHQWWKISLFNLIQLKWNGWDFFQQQIEKHQSTVFSAKIFNDWTTFVCDHVAVAAVLDMTKTERSKTGHGFLELRPEMMLGQTPCVFSVGEGHQIHKPFIMNFVAKSYEKQKPNMVAIIEKEFKVLSKHGMGGASSVDWEGMFSTAAKRVICHMLLGVHIEDITPLEKYTQGMLAMEKMPGESNTLIENIMTIFNKVDSIKNLSIQFSNSGLTQEEMFKDICYVVCLDASNAITIFVLNSLYCYLRLTCDDKQLLKTEADQYFKDPEQTDLSALPNLHKFFTEMLRWSSKAFIYGKAKSDFQLDSTSGKFRINKGDLLCALPYFIHRDDQLFENPDQFDMHRNPEESEKYNFTYGGRFLGQSTPSNHRCAGFSLSRDVVKTFILFFTRCQFEQIGVTEWTGGYISRKYASDEPLKLSSFKFE</sequence>
<dbReference type="AlphaFoldDB" id="A0A7M6DMA5"/>
<evidence type="ECO:0000256" key="4">
    <source>
        <dbReference type="ARBA" id="ARBA00023002"/>
    </source>
</evidence>
<dbReference type="GO" id="GO:0000249">
    <property type="term" value="F:C-22 sterol desaturase (NADPH) activity"/>
    <property type="evidence" value="ECO:0007669"/>
    <property type="project" value="UniProtKB-EC"/>
</dbReference>
<evidence type="ECO:0000256" key="3">
    <source>
        <dbReference type="ARBA" id="ARBA00022723"/>
    </source>
</evidence>
<dbReference type="EC" id="1.14.19.41" evidence="6"/>
<dbReference type="InterPro" id="IPR001128">
    <property type="entry name" value="Cyt_P450"/>
</dbReference>
<dbReference type="GO" id="GO:0034653">
    <property type="term" value="P:retinoic acid catabolic process"/>
    <property type="evidence" value="ECO:0007669"/>
    <property type="project" value="UniProtKB-ARBA"/>
</dbReference>
<protein>
    <recommendedName>
        <fullName evidence="6">sterol 22-desaturase</fullName>
        <ecNumber evidence="6">1.14.19.41</ecNumber>
    </recommendedName>
</protein>
<dbReference type="InterPro" id="IPR002403">
    <property type="entry name" value="Cyt_P450_E_grp-IV"/>
</dbReference>
<dbReference type="Pfam" id="PF00067">
    <property type="entry name" value="p450"/>
    <property type="match status" value="1"/>
</dbReference>
<keyword evidence="3" id="KW-0479">Metal-binding</keyword>
<evidence type="ECO:0000256" key="5">
    <source>
        <dbReference type="ARBA" id="ARBA00023004"/>
    </source>
</evidence>
<evidence type="ECO:0000313" key="8">
    <source>
        <dbReference type="Proteomes" id="UP000594262"/>
    </source>
</evidence>
<dbReference type="RefSeq" id="XP_066917268.1">
    <property type="nucleotide sequence ID" value="XM_067061167.1"/>
</dbReference>
<keyword evidence="5" id="KW-0408">Iron</keyword>
<dbReference type="OrthoDB" id="1372046at2759"/>
<dbReference type="GeneID" id="136804568"/>
<proteinExistence type="inferred from homology"/>
<dbReference type="GO" id="GO:0016125">
    <property type="term" value="P:sterol metabolic process"/>
    <property type="evidence" value="ECO:0007669"/>
    <property type="project" value="TreeGrafter"/>
</dbReference>
<dbReference type="Gene3D" id="1.10.630.10">
    <property type="entry name" value="Cytochrome P450"/>
    <property type="match status" value="1"/>
</dbReference>
<organism evidence="7 8">
    <name type="scientific">Clytia hemisphaerica</name>
    <dbReference type="NCBI Taxonomy" id="252671"/>
    <lineage>
        <taxon>Eukaryota</taxon>
        <taxon>Metazoa</taxon>
        <taxon>Cnidaria</taxon>
        <taxon>Hydrozoa</taxon>
        <taxon>Hydroidolina</taxon>
        <taxon>Leptothecata</taxon>
        <taxon>Obeliida</taxon>
        <taxon>Clytiidae</taxon>
        <taxon>Clytia</taxon>
    </lineage>
</organism>
<dbReference type="GO" id="GO:0020037">
    <property type="term" value="F:heme binding"/>
    <property type="evidence" value="ECO:0007669"/>
    <property type="project" value="InterPro"/>
</dbReference>
<dbReference type="InterPro" id="IPR036396">
    <property type="entry name" value="Cyt_P450_sf"/>
</dbReference>
<evidence type="ECO:0000256" key="1">
    <source>
        <dbReference type="ARBA" id="ARBA00001971"/>
    </source>
</evidence>
<keyword evidence="8" id="KW-1185">Reference proteome</keyword>
<dbReference type="EnsemblMetazoa" id="CLYHEMT015910.1">
    <property type="protein sequence ID" value="CLYHEMP015910.1"/>
    <property type="gene ID" value="CLYHEMG015910"/>
</dbReference>
<comment type="similarity">
    <text evidence="2">Belongs to the cytochrome P450 family.</text>
</comment>
<name>A0A7M6DMA5_9CNID</name>
<dbReference type="SUPFAM" id="SSF48264">
    <property type="entry name" value="Cytochrome P450"/>
    <property type="match status" value="1"/>
</dbReference>
<accession>A0A7M6DMA5</accession>
<dbReference type="PANTHER" id="PTHR24286:SF228">
    <property type="entry name" value="C-22 STEROL DESATURASE ERG5"/>
    <property type="match status" value="1"/>
</dbReference>
<reference evidence="7" key="1">
    <citation type="submission" date="2021-01" db="UniProtKB">
        <authorList>
            <consortium name="EnsemblMetazoa"/>
        </authorList>
    </citation>
    <scope>IDENTIFICATION</scope>
</reference>